<keyword evidence="2" id="KW-1133">Transmembrane helix</keyword>
<reference evidence="4" key="1">
    <citation type="journal article" date="2010" name="Nat. Biotechnol.">
        <title>Draft genome sequence of the oilseed species Ricinus communis.</title>
        <authorList>
            <person name="Chan A.P."/>
            <person name="Crabtree J."/>
            <person name="Zhao Q."/>
            <person name="Lorenzi H."/>
            <person name="Orvis J."/>
            <person name="Puiu D."/>
            <person name="Melake-Berhan A."/>
            <person name="Jones K.M."/>
            <person name="Redman J."/>
            <person name="Chen G."/>
            <person name="Cahoon E.B."/>
            <person name="Gedil M."/>
            <person name="Stanke M."/>
            <person name="Haas B.J."/>
            <person name="Wortman J.R."/>
            <person name="Fraser-Liggett C.M."/>
            <person name="Ravel J."/>
            <person name="Rabinowicz P.D."/>
        </authorList>
    </citation>
    <scope>NUCLEOTIDE SEQUENCE [LARGE SCALE GENOMIC DNA]</scope>
    <source>
        <strain evidence="4">cv. Hale</strain>
    </source>
</reference>
<dbReference type="EMBL" id="EQ980980">
    <property type="protein sequence ID" value="EEF24910.1"/>
    <property type="molecule type" value="Genomic_DNA"/>
</dbReference>
<feature type="region of interest" description="Disordered" evidence="1">
    <location>
        <begin position="95"/>
        <end position="130"/>
    </location>
</feature>
<evidence type="ECO:0000313" key="3">
    <source>
        <dbReference type="EMBL" id="EEF24910.1"/>
    </source>
</evidence>
<gene>
    <name evidence="3" type="ORF">RCOM_1939620</name>
</gene>
<accession>B9TGV3</accession>
<keyword evidence="4" id="KW-1185">Reference proteome</keyword>
<feature type="transmembrane region" description="Helical" evidence="2">
    <location>
        <begin position="65"/>
        <end position="89"/>
    </location>
</feature>
<evidence type="ECO:0000313" key="4">
    <source>
        <dbReference type="Proteomes" id="UP000008311"/>
    </source>
</evidence>
<keyword evidence="2" id="KW-0812">Transmembrane</keyword>
<dbReference type="Proteomes" id="UP000008311">
    <property type="component" value="Unassembled WGS sequence"/>
</dbReference>
<protein>
    <submittedName>
        <fullName evidence="3">Uncharacterized protein</fullName>
    </submittedName>
</protein>
<name>B9TGV3_RICCO</name>
<dbReference type="InParanoid" id="B9TGV3"/>
<dbReference type="AlphaFoldDB" id="B9TGV3"/>
<evidence type="ECO:0000256" key="2">
    <source>
        <dbReference type="SAM" id="Phobius"/>
    </source>
</evidence>
<feature type="compositionally biased region" description="Basic and acidic residues" evidence="1">
    <location>
        <begin position="95"/>
        <end position="105"/>
    </location>
</feature>
<keyword evidence="2" id="KW-0472">Membrane</keyword>
<sequence>MRKFWMKVKGVFRGLDTSEARKSVASDFKKASAALFGLFLTSLPGAYHTAALALAKMLKVEEASLAVSSWTAAGLVSLSLAFRVAAFLLECEYGKSEEKEKDKPKALASAKKKKAKAKSDAESEDEEVDG</sequence>
<evidence type="ECO:0000256" key="1">
    <source>
        <dbReference type="SAM" id="MobiDB-lite"/>
    </source>
</evidence>
<proteinExistence type="predicted"/>
<organism evidence="3 4">
    <name type="scientific">Ricinus communis</name>
    <name type="common">Castor bean</name>
    <dbReference type="NCBI Taxonomy" id="3988"/>
    <lineage>
        <taxon>Eukaryota</taxon>
        <taxon>Viridiplantae</taxon>
        <taxon>Streptophyta</taxon>
        <taxon>Embryophyta</taxon>
        <taxon>Tracheophyta</taxon>
        <taxon>Spermatophyta</taxon>
        <taxon>Magnoliopsida</taxon>
        <taxon>eudicotyledons</taxon>
        <taxon>Gunneridae</taxon>
        <taxon>Pentapetalae</taxon>
        <taxon>rosids</taxon>
        <taxon>fabids</taxon>
        <taxon>Malpighiales</taxon>
        <taxon>Euphorbiaceae</taxon>
        <taxon>Acalyphoideae</taxon>
        <taxon>Acalypheae</taxon>
        <taxon>Ricinus</taxon>
    </lineage>
</organism>